<name>A0A1C6TT76_9ACTN</name>
<protein>
    <submittedName>
        <fullName evidence="2">Uncharacterized protein</fullName>
    </submittedName>
</protein>
<gene>
    <name evidence="2" type="ORF">GA0070606_0501</name>
</gene>
<dbReference type="RefSeq" id="WP_091094862.1">
    <property type="nucleotide sequence ID" value="NZ_FMHZ01000002.1"/>
</dbReference>
<feature type="region of interest" description="Disordered" evidence="1">
    <location>
        <begin position="1083"/>
        <end position="1115"/>
    </location>
</feature>
<dbReference type="OrthoDB" id="580741at2"/>
<keyword evidence="3" id="KW-1185">Reference proteome</keyword>
<evidence type="ECO:0000313" key="3">
    <source>
        <dbReference type="Proteomes" id="UP000199001"/>
    </source>
</evidence>
<feature type="region of interest" description="Disordered" evidence="1">
    <location>
        <begin position="254"/>
        <end position="298"/>
    </location>
</feature>
<dbReference type="Proteomes" id="UP000199001">
    <property type="component" value="Unassembled WGS sequence"/>
</dbReference>
<evidence type="ECO:0000313" key="2">
    <source>
        <dbReference type="EMBL" id="SCL44888.1"/>
    </source>
</evidence>
<organism evidence="2 3">
    <name type="scientific">Micromonospora citrea</name>
    <dbReference type="NCBI Taxonomy" id="47855"/>
    <lineage>
        <taxon>Bacteria</taxon>
        <taxon>Bacillati</taxon>
        <taxon>Actinomycetota</taxon>
        <taxon>Actinomycetes</taxon>
        <taxon>Micromonosporales</taxon>
        <taxon>Micromonosporaceae</taxon>
        <taxon>Micromonospora</taxon>
    </lineage>
</organism>
<dbReference type="STRING" id="47855.GA0070606_0501"/>
<reference evidence="3" key="1">
    <citation type="submission" date="2016-06" db="EMBL/GenBank/DDBJ databases">
        <authorList>
            <person name="Varghese N."/>
            <person name="Submissions Spin"/>
        </authorList>
    </citation>
    <scope>NUCLEOTIDE SEQUENCE [LARGE SCALE GENOMIC DNA]</scope>
    <source>
        <strain evidence="3">DSM 43903</strain>
    </source>
</reference>
<feature type="compositionally biased region" description="Low complexity" evidence="1">
    <location>
        <begin position="1086"/>
        <end position="1100"/>
    </location>
</feature>
<sequence length="1295" mass="136877">MTAAGPSPPPEPRFTRVGATPFYWLDGAARQIGFLASSGSLAQTCPLSTTWQDPDGVYLFTGVAPRDDSRLIAALPGYLKRIGWPAGPKFLWLDDPDLPVWVGQSLDLQRTAAGWTVRRRADVRLATYLLRVPSGSSVSLGTAEQGWGFVFSGATGPPGHFLPPGGTYDIDGDLLLPLAGEQAGCWRFTITLASRGSPDDFAQLGVGLRFFHPAPRLPGDAGVGCLHLPVLTQPAGSALRLDVALDALRPTDPDRSHLSFFPPAQPGRQVAGPDGTRPGPPGGDGGTPAPGPPTMASGLTTVLGYPARLTPLPAQGSTPDARLVFAVQPAQVGPPPVPVDYYLAPQGAFRLTIDAPAQPAAGGDAAAAQHRLLVGSSGLEYLGVPADHAAVLHFLPGRPAFAPLSDAADQPALTTLGTTSWVWLSADADVGYYAQPEDAPLYRAAAGTGDADVPNFLDYLELPALFLAPQDGRRCFPLAPYRTLPADEVPAALAVEPAIAAARRQALLAADATAWATPAGALQTATGPSGDAGGTSGSPLVGVTPQGLAVGVAADGTGWDWVGIANDDPGSPAVPSLVLTQVSGALRQALATNRLFLVAANPQTFLSCTSVPYRLTSEGIASLRAAGKVPGEVLDAVAPCVGHRYDTEAAFDAALIAASPHAASYLDDFHRQSGLLRPRIGDWSFQLSPRNWAEPDRGDHAAPRPDTMLIFKFDVTRSLTDLVADPSSWTWPEAATPTGGKLGDTRSRLQAILQAAEAAVTTVAGTGQTSPYANFVDLWHDPGWTGILALNCATSLTDLPGPLQALAGGIDKGRCYAHHVGFGLTPFDAPGGVLRFGLTSTFGLIDYADPTDQYFEDNRPYMFKVLRLSAGFRNSTVTSFSSQVELLVNRLFGAPTTRYPTTRGNNLVLSGVHQRRQDASGVEHDAYLFTADQESTFAVQDSALRWVRVDTVDLVTTRPYDPQRPLQKIVTRFQLGGHLHFYEPDGFDPFSYGQTRQQEEAGAAVTAQTSGLCFRNLVVQMQFAMGDPQPEFAFVTETLAFDPAGTAARPTALQARFPLALSGFLSTPDPELAEPVVTLRASPVRTTPTGPAGPLLTLGTEPVDDEESTTPPETLGYVPLHAPVDPAQLRDPWYGLVYDLDLGSLGALADSVPLTVKLLVAWGSGGTRDAPAVYLGLRLPGVADALGVTLPLQGVLTCGFKSTELLVSGEGDHRQYLLRLRNFALRLLGLTFPPGHNDILLAPDPTDPTSRRLGWYAAYARDDDPKQAKLPSRTARLVAARRLPATALGEARRDD</sequence>
<accession>A0A1C6TT76</accession>
<evidence type="ECO:0000256" key="1">
    <source>
        <dbReference type="SAM" id="MobiDB-lite"/>
    </source>
</evidence>
<dbReference type="EMBL" id="FMHZ01000002">
    <property type="protein sequence ID" value="SCL44888.1"/>
    <property type="molecule type" value="Genomic_DNA"/>
</dbReference>
<proteinExistence type="predicted"/>